<dbReference type="EMBL" id="CP001687">
    <property type="protein sequence ID" value="ACV10250.1"/>
    <property type="molecule type" value="Genomic_DNA"/>
</dbReference>
<organism evidence="2 3">
    <name type="scientific">Halorhabdus utahensis (strain DSM 12940 / JCM 11049 / AX-2)</name>
    <dbReference type="NCBI Taxonomy" id="519442"/>
    <lineage>
        <taxon>Archaea</taxon>
        <taxon>Methanobacteriati</taxon>
        <taxon>Methanobacteriota</taxon>
        <taxon>Stenosarchaea group</taxon>
        <taxon>Halobacteria</taxon>
        <taxon>Halobacteriales</taxon>
        <taxon>Haloarculaceae</taxon>
        <taxon>Halorhabdus</taxon>
    </lineage>
</organism>
<dbReference type="Proteomes" id="UP000002071">
    <property type="component" value="Chromosome"/>
</dbReference>
<dbReference type="HOGENOM" id="CLU_929402_0_0_2"/>
<feature type="transmembrane region" description="Helical" evidence="1">
    <location>
        <begin position="20"/>
        <end position="41"/>
    </location>
</feature>
<dbReference type="eggNOG" id="arCOG06218">
    <property type="taxonomic scope" value="Archaea"/>
</dbReference>
<reference evidence="2 3" key="1">
    <citation type="journal article" date="2009" name="Stand. Genomic Sci.">
        <title>Complete genome sequence of Halorhabdus utahensis type strain (AX-2).</title>
        <authorList>
            <person name="Anderson I."/>
            <person name="Tindall B.J."/>
            <person name="Pomrenke H."/>
            <person name="Goker M."/>
            <person name="Lapidus A."/>
            <person name="Nolan M."/>
            <person name="Copeland A."/>
            <person name="Glavina Del Rio T."/>
            <person name="Chen F."/>
            <person name="Tice H."/>
            <person name="Cheng J.F."/>
            <person name="Lucas S."/>
            <person name="Chertkov O."/>
            <person name="Bruce D."/>
            <person name="Brettin T."/>
            <person name="Detter J.C."/>
            <person name="Han C."/>
            <person name="Goodwin L."/>
            <person name="Land M."/>
            <person name="Hauser L."/>
            <person name="Chang Y.J."/>
            <person name="Jeffries C.D."/>
            <person name="Pitluck S."/>
            <person name="Pati A."/>
            <person name="Mavromatis K."/>
            <person name="Ivanova N."/>
            <person name="Ovchinnikova G."/>
            <person name="Chen A."/>
            <person name="Palaniappan K."/>
            <person name="Chain P."/>
            <person name="Rohde M."/>
            <person name="Bristow J."/>
            <person name="Eisen J.A."/>
            <person name="Markowitz V."/>
            <person name="Hugenholtz P."/>
            <person name="Kyrpides N.C."/>
            <person name="Klenk H.P."/>
        </authorList>
    </citation>
    <scope>NUCLEOTIDE SEQUENCE [LARGE SCALE GENOMIC DNA]</scope>
    <source>
        <strain evidence="3">DSM 12940 / JCM 11049 / AX-2</strain>
    </source>
</reference>
<keyword evidence="3" id="KW-1185">Reference proteome</keyword>
<keyword evidence="1" id="KW-1133">Transmembrane helix</keyword>
<keyword evidence="1" id="KW-0472">Membrane</keyword>
<evidence type="ECO:0008006" key="4">
    <source>
        <dbReference type="Google" id="ProtNLM"/>
    </source>
</evidence>
<dbReference type="GeneID" id="8382321"/>
<evidence type="ECO:0000256" key="1">
    <source>
        <dbReference type="SAM" id="Phobius"/>
    </source>
</evidence>
<evidence type="ECO:0000313" key="2">
    <source>
        <dbReference type="EMBL" id="ACV10250.1"/>
    </source>
</evidence>
<accession>C7NNM2</accession>
<dbReference type="KEGG" id="hut:Huta_0061"/>
<proteinExistence type="predicted"/>
<dbReference type="RefSeq" id="WP_012795127.1">
    <property type="nucleotide sequence ID" value="NC_013158.1"/>
</dbReference>
<gene>
    <name evidence="2" type="ordered locus">Huta_0061</name>
</gene>
<feature type="transmembrane region" description="Helical" evidence="1">
    <location>
        <begin position="273"/>
        <end position="296"/>
    </location>
</feature>
<sequence length="299" mass="32704">MFGLGNLGGTVMQLGIGTIGRWVLFLVVLGLFLVPALYFGVRYFRQWLALRGAGETSVAEAANTNGLVGLEGTAVADKPIEPALADERSVGAKYYLKGIAPLRLAHEWNPLNPIESPLESGANFATPWRTVDEGQMTTGFWLEDDTGRIRVEPEDASVYVTGGKVHAEVDTDRDLESQLSDVPEDEIVRDKREIYDGKGEIVTFVWSVLNWGDRWYREGHIENGDQVFVAGPVETDQSVSDESGAVNAVVRSDGSDGPFFVTNRSRNEHTNKLLYVSLLIFAVSAVFIGLVGWGLLQAV</sequence>
<evidence type="ECO:0000313" key="3">
    <source>
        <dbReference type="Proteomes" id="UP000002071"/>
    </source>
</evidence>
<protein>
    <recommendedName>
        <fullName evidence="4">RING-type E3 ubiquitin transferase</fullName>
    </recommendedName>
</protein>
<name>C7NNM2_HALUD</name>
<dbReference type="AlphaFoldDB" id="C7NNM2"/>
<dbReference type="OrthoDB" id="170690at2157"/>
<keyword evidence="1" id="KW-0812">Transmembrane</keyword>